<feature type="chain" id="PRO_5019378959" evidence="1">
    <location>
        <begin position="25"/>
        <end position="440"/>
    </location>
</feature>
<dbReference type="InterPro" id="IPR011041">
    <property type="entry name" value="Quinoprot_gluc/sorb_DH_b-prop"/>
</dbReference>
<name>A0A443IE73_9GAMM</name>
<reference evidence="3 4" key="1">
    <citation type="submission" date="2014-04" db="EMBL/GenBank/DDBJ databases">
        <title>Draft genome sequence of Pantoea beijingensis strain LMG 27579, an emerging pathogen to Pleurotus eryngii with potential industrial application.</title>
        <authorList>
            <person name="Xu F."/>
            <person name="Liu Y."/>
            <person name="Wang S."/>
            <person name="Yin Y."/>
            <person name="Ma Y."/>
            <person name="Zhao S."/>
            <person name="Rong C."/>
        </authorList>
    </citation>
    <scope>NUCLEOTIDE SEQUENCE [LARGE SCALE GENOMIC DNA]</scope>
    <source>
        <strain evidence="3 4">LMG 27579</strain>
    </source>
</reference>
<dbReference type="Proteomes" id="UP000288794">
    <property type="component" value="Unassembled WGS sequence"/>
</dbReference>
<feature type="domain" description="Glucose/Sorbosone dehydrogenase" evidence="2">
    <location>
        <begin position="169"/>
        <end position="362"/>
    </location>
</feature>
<comment type="caution">
    <text evidence="3">The sequence shown here is derived from an EMBL/GenBank/DDBJ whole genome shotgun (WGS) entry which is preliminary data.</text>
</comment>
<dbReference type="Pfam" id="PF07995">
    <property type="entry name" value="GSDH"/>
    <property type="match status" value="1"/>
</dbReference>
<dbReference type="Gene3D" id="2.120.10.30">
    <property type="entry name" value="TolB, C-terminal domain"/>
    <property type="match status" value="1"/>
</dbReference>
<feature type="signal peptide" evidence="1">
    <location>
        <begin position="1"/>
        <end position="24"/>
    </location>
</feature>
<keyword evidence="4" id="KW-1185">Reference proteome</keyword>
<evidence type="ECO:0000313" key="3">
    <source>
        <dbReference type="EMBL" id="RWR02364.1"/>
    </source>
</evidence>
<evidence type="ECO:0000259" key="2">
    <source>
        <dbReference type="Pfam" id="PF07995"/>
    </source>
</evidence>
<protein>
    <submittedName>
        <fullName evidence="3">L-sorbosone dehydrogenase</fullName>
    </submittedName>
</protein>
<keyword evidence="1" id="KW-0732">Signal</keyword>
<dbReference type="PANTHER" id="PTHR19328:SF55">
    <property type="entry name" value="BLR6566 PROTEIN"/>
    <property type="match status" value="1"/>
</dbReference>
<accession>A0A443IE73</accession>
<evidence type="ECO:0000313" key="4">
    <source>
        <dbReference type="Proteomes" id="UP000288794"/>
    </source>
</evidence>
<dbReference type="EMBL" id="JMEE01000023">
    <property type="protein sequence ID" value="RWR02364.1"/>
    <property type="molecule type" value="Genomic_DNA"/>
</dbReference>
<dbReference type="PANTHER" id="PTHR19328">
    <property type="entry name" value="HEDGEHOG-INTERACTING PROTEIN"/>
    <property type="match status" value="1"/>
</dbReference>
<dbReference type="RefSeq" id="WP_128176936.1">
    <property type="nucleotide sequence ID" value="NZ_CP071409.1"/>
</dbReference>
<organism evidence="3 4">
    <name type="scientific">[Pantoea] beijingensis</name>
    <dbReference type="NCBI Taxonomy" id="1324864"/>
    <lineage>
        <taxon>Bacteria</taxon>
        <taxon>Pseudomonadati</taxon>
        <taxon>Pseudomonadota</taxon>
        <taxon>Gammaproteobacteria</taxon>
        <taxon>Enterobacterales</taxon>
        <taxon>Erwiniaceae</taxon>
        <taxon>Erwinia</taxon>
    </lineage>
</organism>
<dbReference type="SUPFAM" id="SSF50952">
    <property type="entry name" value="Soluble quinoprotein glucose dehydrogenase"/>
    <property type="match status" value="1"/>
</dbReference>
<evidence type="ECO:0000256" key="1">
    <source>
        <dbReference type="SAM" id="SignalP"/>
    </source>
</evidence>
<dbReference type="InterPro" id="IPR012938">
    <property type="entry name" value="Glc/Sorbosone_DH"/>
</dbReference>
<gene>
    <name evidence="3" type="ORF">ED28_08260</name>
</gene>
<dbReference type="PROSITE" id="PS51257">
    <property type="entry name" value="PROKAR_LIPOPROTEIN"/>
    <property type="match status" value="1"/>
</dbReference>
<proteinExistence type="predicted"/>
<dbReference type="AlphaFoldDB" id="A0A443IE73"/>
<sequence>MRKSRLLPWLTLSLPLIIAGCDNASTLDPSTQIGDNPELPKAQNFLLPPMKVPSGISWTNDEKPKVADGLKIEKVADGFMHPRQVYVLPNNDILVVESNGPGGPISKPKEIIMGVVQKAASKDGTGGNRITLLRNANGDGKTWEKHTFLENLHSPFGVQLIGDTLYVANTDSLMKYHYESGATQITDPGVEVGDLPGGPINHHWTKSLLASPDGSKLYIGVGSNSNITENGIGAEFRRAAVLEMDTATGASRIFASGLRNPTALQWEPQTGKLWAVINERDEIGADLVPDYLTSVQDGAFYGWPYSYYGQNIDERVRPQRPDLVAKAIKPDYALSSHVAPLGLLFYTGDNLPAEYKGGAFISEHGSWNRKPLNGYRVVWVAFKDGKPVGQPKPVVTGFLSDDESQVHGLPVGLAMDKKGAVILADDAGNTVWRVSGANAQ</sequence>
<dbReference type="InterPro" id="IPR011042">
    <property type="entry name" value="6-blade_b-propeller_TolB-like"/>
</dbReference>